<dbReference type="InterPro" id="IPR051692">
    <property type="entry name" value="OMP-like"/>
</dbReference>
<dbReference type="Proteomes" id="UP000245890">
    <property type="component" value="Unassembled WGS sequence"/>
</dbReference>
<organism evidence="7 8">
    <name type="scientific">Sphingomonas pokkalii</name>
    <dbReference type="NCBI Taxonomy" id="2175090"/>
    <lineage>
        <taxon>Bacteria</taxon>
        <taxon>Pseudomonadati</taxon>
        <taxon>Pseudomonadota</taxon>
        <taxon>Alphaproteobacteria</taxon>
        <taxon>Sphingomonadales</taxon>
        <taxon>Sphingomonadaceae</taxon>
        <taxon>Sphingomonas</taxon>
    </lineage>
</organism>
<evidence type="ECO:0000256" key="1">
    <source>
        <dbReference type="ARBA" id="ARBA00004370"/>
    </source>
</evidence>
<sequence>MCSRSVPMQKFIRGVAAVAALSIAGAVHAQSASTPFDGPSVGVQGGWEQTNVRNPSTDLGIAPINRHHDTGVAGGFLGYDKQVAQNIVIGAQAELNLPIDGGFSRNGVTIDPKRSIDLSARAGYLVTPATLLYVRGGYANARVGTRIVNGTTTLSGSEGRDGWLVGGGVEQMVTDKISTRLEYRYSDFSKGDGKFDRHQVLLGVAYRF</sequence>
<dbReference type="AlphaFoldDB" id="A0A2U0SC53"/>
<feature type="signal peptide" evidence="5">
    <location>
        <begin position="1"/>
        <end position="29"/>
    </location>
</feature>
<dbReference type="EMBL" id="QENQ01000001">
    <property type="protein sequence ID" value="PVX28939.1"/>
    <property type="molecule type" value="Genomic_DNA"/>
</dbReference>
<dbReference type="SUPFAM" id="SSF56925">
    <property type="entry name" value="OMPA-like"/>
    <property type="match status" value="1"/>
</dbReference>
<protein>
    <submittedName>
        <fullName evidence="7">Porin</fullName>
    </submittedName>
</protein>
<evidence type="ECO:0000313" key="7">
    <source>
        <dbReference type="EMBL" id="PVX28939.1"/>
    </source>
</evidence>
<feature type="domain" description="Outer membrane protein beta-barrel" evidence="6">
    <location>
        <begin position="18"/>
        <end position="208"/>
    </location>
</feature>
<evidence type="ECO:0000313" key="8">
    <source>
        <dbReference type="Proteomes" id="UP000245890"/>
    </source>
</evidence>
<dbReference type="InterPro" id="IPR011250">
    <property type="entry name" value="OMP/PagP_B-barrel"/>
</dbReference>
<name>A0A2U0SC53_9SPHN</name>
<dbReference type="GO" id="GO:0016020">
    <property type="term" value="C:membrane"/>
    <property type="evidence" value="ECO:0007669"/>
    <property type="project" value="UniProtKB-SubCell"/>
</dbReference>
<evidence type="ECO:0000256" key="3">
    <source>
        <dbReference type="ARBA" id="ARBA00023136"/>
    </source>
</evidence>
<feature type="chain" id="PRO_5015507023" evidence="5">
    <location>
        <begin position="30"/>
        <end position="208"/>
    </location>
</feature>
<dbReference type="OrthoDB" id="8222426at2"/>
<evidence type="ECO:0000256" key="4">
    <source>
        <dbReference type="ARBA" id="ARBA00038306"/>
    </source>
</evidence>
<dbReference type="InterPro" id="IPR027385">
    <property type="entry name" value="Beta-barrel_OMP"/>
</dbReference>
<dbReference type="Gene3D" id="2.40.160.20">
    <property type="match status" value="1"/>
</dbReference>
<dbReference type="PANTHER" id="PTHR34001">
    <property type="entry name" value="BLL7405 PROTEIN"/>
    <property type="match status" value="1"/>
</dbReference>
<dbReference type="Pfam" id="PF13505">
    <property type="entry name" value="OMP_b-brl"/>
    <property type="match status" value="1"/>
</dbReference>
<evidence type="ECO:0000256" key="5">
    <source>
        <dbReference type="SAM" id="SignalP"/>
    </source>
</evidence>
<evidence type="ECO:0000259" key="6">
    <source>
        <dbReference type="Pfam" id="PF13505"/>
    </source>
</evidence>
<comment type="similarity">
    <text evidence="4">Belongs to the Omp25/RopB family.</text>
</comment>
<keyword evidence="8" id="KW-1185">Reference proteome</keyword>
<proteinExistence type="inferred from homology"/>
<comment type="subcellular location">
    <subcellularLocation>
        <location evidence="1">Membrane</location>
    </subcellularLocation>
</comment>
<reference evidence="7 8" key="1">
    <citation type="submission" date="2018-05" db="EMBL/GenBank/DDBJ databases">
        <title>Description of Sphingomonas pokkalii sp nov, isolated from the rhizosphere of saline tolerant pokkali rice and its draft genome analysis.</title>
        <authorList>
            <person name="Menon R."/>
            <person name="Kumari S."/>
            <person name="Rameshkumar N."/>
        </authorList>
    </citation>
    <scope>NUCLEOTIDE SEQUENCE [LARGE SCALE GENOMIC DNA]</scope>
    <source>
        <strain evidence="7 8">L3B27</strain>
    </source>
</reference>
<dbReference type="PANTHER" id="PTHR34001:SF3">
    <property type="entry name" value="BLL7405 PROTEIN"/>
    <property type="match status" value="1"/>
</dbReference>
<accession>A0A2U0SC53</accession>
<comment type="caution">
    <text evidence="7">The sequence shown here is derived from an EMBL/GenBank/DDBJ whole genome shotgun (WGS) entry which is preliminary data.</text>
</comment>
<gene>
    <name evidence="7" type="ORF">DD559_06000</name>
</gene>
<keyword evidence="3" id="KW-0472">Membrane</keyword>
<keyword evidence="2 5" id="KW-0732">Signal</keyword>
<evidence type="ECO:0000256" key="2">
    <source>
        <dbReference type="ARBA" id="ARBA00022729"/>
    </source>
</evidence>